<comment type="caution">
    <text evidence="2">The sequence shown here is derived from an EMBL/GenBank/DDBJ whole genome shotgun (WGS) entry which is preliminary data.</text>
</comment>
<organism evidence="2">
    <name type="scientific">marine sediment metagenome</name>
    <dbReference type="NCBI Taxonomy" id="412755"/>
    <lineage>
        <taxon>unclassified sequences</taxon>
        <taxon>metagenomes</taxon>
        <taxon>ecological metagenomes</taxon>
    </lineage>
</organism>
<evidence type="ECO:0000256" key="1">
    <source>
        <dbReference type="SAM" id="Phobius"/>
    </source>
</evidence>
<sequence>MINARKTFKVKDFLENKITLHCPSESDIYTAYDNLPATGNIEITCSLASLSPVMQSLEIAGFFGFFIIPKQELIRSIKIVAYKGKDNPCYDTGKSACYRGSAFAAVDDDHHLLFEETHICEKTAIIYSLPIYKKIVKITKGNPELIARLKTDPAPFDCDTFESDAAQLANTLNYSDGHEELTSVVLYPGPFKILIMGDGTMIHRGVPLRISDSAAQAVMKSDAGILLKGNLAPIAGNPLNFQNVYKKQGTICLVETLKINARFDPANTVDLRVLEETPSEMKQRLLKLIESNSEYFIITGSDARDFNGCCPSDGVKAANQLVEAGVLQVARANSAPDSCPVNIYAFSGEIKAREMKSKFTINQKFRQKIKNYINNKKSSKKFSLVFLRWSLLLFIAISLAVFASNIL</sequence>
<evidence type="ECO:0000313" key="2">
    <source>
        <dbReference type="EMBL" id="KKL88713.1"/>
    </source>
</evidence>
<gene>
    <name evidence="2" type="ORF">LCGC14_1921940</name>
</gene>
<feature type="transmembrane region" description="Helical" evidence="1">
    <location>
        <begin position="385"/>
        <end position="406"/>
    </location>
</feature>
<dbReference type="AlphaFoldDB" id="A0A0F9FR92"/>
<feature type="non-terminal residue" evidence="2">
    <location>
        <position position="407"/>
    </location>
</feature>
<accession>A0A0F9FR92</accession>
<protein>
    <submittedName>
        <fullName evidence="2">Uncharacterized protein</fullName>
    </submittedName>
</protein>
<name>A0A0F9FR92_9ZZZZ</name>
<keyword evidence="1" id="KW-1133">Transmembrane helix</keyword>
<dbReference type="EMBL" id="LAZR01020482">
    <property type="protein sequence ID" value="KKL88713.1"/>
    <property type="molecule type" value="Genomic_DNA"/>
</dbReference>
<keyword evidence="1" id="KW-0812">Transmembrane</keyword>
<reference evidence="2" key="1">
    <citation type="journal article" date="2015" name="Nature">
        <title>Complex archaea that bridge the gap between prokaryotes and eukaryotes.</title>
        <authorList>
            <person name="Spang A."/>
            <person name="Saw J.H."/>
            <person name="Jorgensen S.L."/>
            <person name="Zaremba-Niedzwiedzka K."/>
            <person name="Martijn J."/>
            <person name="Lind A.E."/>
            <person name="van Eijk R."/>
            <person name="Schleper C."/>
            <person name="Guy L."/>
            <person name="Ettema T.J."/>
        </authorList>
    </citation>
    <scope>NUCLEOTIDE SEQUENCE</scope>
</reference>
<keyword evidence="1" id="KW-0472">Membrane</keyword>
<proteinExistence type="predicted"/>